<keyword evidence="3" id="KW-0418">Kinase</keyword>
<dbReference type="InterPro" id="IPR036513">
    <property type="entry name" value="STAS_dom_sf"/>
</dbReference>
<dbReference type="InterPro" id="IPR003594">
    <property type="entry name" value="HATPase_dom"/>
</dbReference>
<evidence type="ECO:0000256" key="1">
    <source>
        <dbReference type="ARBA" id="ARBA00022527"/>
    </source>
</evidence>
<keyword evidence="4" id="KW-1185">Reference proteome</keyword>
<keyword evidence="3" id="KW-0808">Transferase</keyword>
<dbReference type="Gene3D" id="3.30.565.10">
    <property type="entry name" value="Histidine kinase-like ATPase, C-terminal domain"/>
    <property type="match status" value="1"/>
</dbReference>
<dbReference type="RefSeq" id="WP_106320489.1">
    <property type="nucleotide sequence ID" value="NZ_BOMO01000073.1"/>
</dbReference>
<dbReference type="PANTHER" id="PTHR35526:SF3">
    <property type="entry name" value="ANTI-SIGMA-F FACTOR RSBW"/>
    <property type="match status" value="1"/>
</dbReference>
<name>A0A2T0KCX4_9ACTN</name>
<dbReference type="EMBL" id="PVMZ01000007">
    <property type="protein sequence ID" value="PRX21080.1"/>
    <property type="molecule type" value="Genomic_DNA"/>
</dbReference>
<keyword evidence="1" id="KW-0723">Serine/threonine-protein kinase</keyword>
<accession>A0A2T0KCX4</accession>
<evidence type="ECO:0000259" key="2">
    <source>
        <dbReference type="PROSITE" id="PS50801"/>
    </source>
</evidence>
<dbReference type="InterPro" id="IPR036890">
    <property type="entry name" value="HATPase_C_sf"/>
</dbReference>
<dbReference type="SUPFAM" id="SSF52091">
    <property type="entry name" value="SpoIIaa-like"/>
    <property type="match status" value="1"/>
</dbReference>
<evidence type="ECO:0000313" key="4">
    <source>
        <dbReference type="Proteomes" id="UP000239415"/>
    </source>
</evidence>
<dbReference type="InterPro" id="IPR002645">
    <property type="entry name" value="STAS_dom"/>
</dbReference>
<dbReference type="Pfam" id="PF13581">
    <property type="entry name" value="HATPase_c_2"/>
    <property type="match status" value="1"/>
</dbReference>
<proteinExistence type="predicted"/>
<dbReference type="PANTHER" id="PTHR35526">
    <property type="entry name" value="ANTI-SIGMA-F FACTOR RSBW-RELATED"/>
    <property type="match status" value="1"/>
</dbReference>
<dbReference type="CDD" id="cd16936">
    <property type="entry name" value="HATPase_RsbW-like"/>
    <property type="match status" value="1"/>
</dbReference>
<dbReference type="SUPFAM" id="SSF55874">
    <property type="entry name" value="ATPase domain of HSP90 chaperone/DNA topoisomerase II/histidine kinase"/>
    <property type="match status" value="1"/>
</dbReference>
<reference evidence="3 4" key="1">
    <citation type="submission" date="2018-03" db="EMBL/GenBank/DDBJ databases">
        <title>Genomic Encyclopedia of Archaeal and Bacterial Type Strains, Phase II (KMG-II): from individual species to whole genera.</title>
        <authorList>
            <person name="Goeker M."/>
        </authorList>
    </citation>
    <scope>NUCLEOTIDE SEQUENCE [LARGE SCALE GENOMIC DNA]</scope>
    <source>
        <strain evidence="3 4">DSM 43146</strain>
    </source>
</reference>
<dbReference type="InterPro" id="IPR050267">
    <property type="entry name" value="Anti-sigma-factor_SerPK"/>
</dbReference>
<dbReference type="OrthoDB" id="3364147at2"/>
<organism evidence="3 4">
    <name type="scientific">Actinoplanes italicus</name>
    <dbReference type="NCBI Taxonomy" id="113567"/>
    <lineage>
        <taxon>Bacteria</taxon>
        <taxon>Bacillati</taxon>
        <taxon>Actinomycetota</taxon>
        <taxon>Actinomycetes</taxon>
        <taxon>Micromonosporales</taxon>
        <taxon>Micromonosporaceae</taxon>
        <taxon>Actinoplanes</taxon>
    </lineage>
</organism>
<protein>
    <submittedName>
        <fullName evidence="3">Two-component sensor histidine kinase</fullName>
    </submittedName>
</protein>
<dbReference type="PROSITE" id="PS50801">
    <property type="entry name" value="STAS"/>
    <property type="match status" value="1"/>
</dbReference>
<dbReference type="Proteomes" id="UP000239415">
    <property type="component" value="Unassembled WGS sequence"/>
</dbReference>
<dbReference type="GO" id="GO:0004674">
    <property type="term" value="F:protein serine/threonine kinase activity"/>
    <property type="evidence" value="ECO:0007669"/>
    <property type="project" value="UniProtKB-KW"/>
</dbReference>
<dbReference type="Gene3D" id="3.30.750.24">
    <property type="entry name" value="STAS domain"/>
    <property type="match status" value="1"/>
</dbReference>
<sequence length="242" mass="26428">MSIRCEVYGDGTTLIAELSGELRLSDSAPLRERLLKCLADQPDALLIDLSGMRVEQPLALAIFTAVLRQAARWPGTPILCYSPTGDTRELLSAKAYHRLPIFGSREAALAHLHDGRLTVPSISEELLPVGGSSRHARDVATEACLRWDLPDLIAPASLIVTELVANVVDHARTMMTLRLSLRPRYLNLAVRDGSHAPPVAAIPAHPEAKRGRGLLLVNELAYSWGHLPSDHGKVVWAALRRI</sequence>
<feature type="domain" description="STAS" evidence="2">
    <location>
        <begin position="14"/>
        <end position="91"/>
    </location>
</feature>
<evidence type="ECO:0000313" key="3">
    <source>
        <dbReference type="EMBL" id="PRX21080.1"/>
    </source>
</evidence>
<dbReference type="AlphaFoldDB" id="A0A2T0KCX4"/>
<gene>
    <name evidence="3" type="ORF">CLV67_107357</name>
</gene>
<comment type="caution">
    <text evidence="3">The sequence shown here is derived from an EMBL/GenBank/DDBJ whole genome shotgun (WGS) entry which is preliminary data.</text>
</comment>